<dbReference type="RefSeq" id="WP_250800767.1">
    <property type="nucleotide sequence ID" value="NZ_CP098323.1"/>
</dbReference>
<dbReference type="InterPro" id="IPR021617">
    <property type="entry name" value="DUF3231"/>
</dbReference>
<dbReference type="Proteomes" id="UP001163104">
    <property type="component" value="Chromosome"/>
</dbReference>
<dbReference type="Pfam" id="PF11553">
    <property type="entry name" value="DUF3231"/>
    <property type="match status" value="2"/>
</dbReference>
<gene>
    <name evidence="1" type="ORF">OD459_23625</name>
</gene>
<dbReference type="InterPro" id="IPR012347">
    <property type="entry name" value="Ferritin-like"/>
</dbReference>
<evidence type="ECO:0000313" key="2">
    <source>
        <dbReference type="Proteomes" id="UP001163104"/>
    </source>
</evidence>
<reference evidence="1" key="1">
    <citation type="submission" date="2022-10" db="EMBL/GenBank/DDBJ databases">
        <title>Mechanism of multi-heavy metal repair in Cytobacillus Firmus M7.</title>
        <authorList>
            <person name="Li X."/>
            <person name="Yu C."/>
        </authorList>
    </citation>
    <scope>NUCLEOTIDE SEQUENCE</scope>
    <source>
        <strain evidence="1">M7</strain>
    </source>
</reference>
<organism evidence="1 2">
    <name type="scientific">Cytobacillus firmus</name>
    <name type="common">Bacillus firmus</name>
    <dbReference type="NCBI Taxonomy" id="1399"/>
    <lineage>
        <taxon>Bacteria</taxon>
        <taxon>Bacillati</taxon>
        <taxon>Bacillota</taxon>
        <taxon>Bacilli</taxon>
        <taxon>Bacillales</taxon>
        <taxon>Bacillaceae</taxon>
        <taxon>Cytobacillus</taxon>
    </lineage>
</organism>
<accession>A0AA46SE45</accession>
<dbReference type="EMBL" id="CP107027">
    <property type="protein sequence ID" value="UYG95138.1"/>
    <property type="molecule type" value="Genomic_DNA"/>
</dbReference>
<name>A0AA46SE45_CYTFI</name>
<evidence type="ECO:0000313" key="1">
    <source>
        <dbReference type="EMBL" id="UYG95138.1"/>
    </source>
</evidence>
<sequence length="337" mass="38323">MPGGNYEDKLTAAEHATLWSQYVNDSLAVCILRHFLNHVKDKEIRKVLEFALKLSESHIKKINGFLSKENQPIPIGFTDKDVNVNAPLLFTDIFMGMYIHIMAIHGGTRYSGALSNATRADIRKYMKQVIDETMELFDRSADVLIEKGVMVKPPILNNQHEIDFVGKQSYLTGWFGKRRPVNAIEISGIYLNMQKIMMKVVLELGFGQVAQHKEVQKYMERSRQLCRKHLEILSGILTQSNLNIPRTFEAEVTDSTTPPFSDKLMMYHISTLLSASIGFYGEAMAMSQRRDIAANYARMIAEIGLLAEDGMNLLIEQGWFEMPPMAADHENLSKKKF</sequence>
<proteinExistence type="predicted"/>
<dbReference type="Gene3D" id="1.20.1260.10">
    <property type="match status" value="2"/>
</dbReference>
<dbReference type="AlphaFoldDB" id="A0AA46SE45"/>
<protein>
    <submittedName>
        <fullName evidence="1">DUF3231 family protein</fullName>
    </submittedName>
</protein>